<dbReference type="RefSeq" id="WP_316968328.1">
    <property type="nucleotide sequence ID" value="NZ_JARFPL010000007.1"/>
</dbReference>
<name>A0ABT5XD37_9EURY</name>
<dbReference type="Pfam" id="PF22578">
    <property type="entry name" value="GGR_cat"/>
    <property type="match status" value="1"/>
</dbReference>
<dbReference type="InterPro" id="IPR011777">
    <property type="entry name" value="Geranylgeranyl_Rdtase_fam"/>
</dbReference>
<reference evidence="9 10" key="1">
    <citation type="submission" date="2023-03" db="EMBL/GenBank/DDBJ databases">
        <title>Whole genome sequencing of Methanotrichaceae archaeon M04Ac.</title>
        <authorList>
            <person name="Khomyakova M.A."/>
            <person name="Merkel A.Y."/>
            <person name="Slobodkin A.I."/>
        </authorList>
    </citation>
    <scope>NUCLEOTIDE SEQUENCE [LARGE SCALE GENOMIC DNA]</scope>
    <source>
        <strain evidence="9 10">M04Ac</strain>
    </source>
</reference>
<keyword evidence="3" id="KW-0274">FAD</keyword>
<keyword evidence="1" id="KW-0444">Lipid biosynthesis</keyword>
<dbReference type="Proteomes" id="UP001215956">
    <property type="component" value="Unassembled WGS sequence"/>
</dbReference>
<dbReference type="EMBL" id="JARFPL010000007">
    <property type="protein sequence ID" value="MDF0592624.1"/>
    <property type="molecule type" value="Genomic_DNA"/>
</dbReference>
<evidence type="ECO:0000256" key="2">
    <source>
        <dbReference type="ARBA" id="ARBA00022630"/>
    </source>
</evidence>
<evidence type="ECO:0000256" key="7">
    <source>
        <dbReference type="ARBA" id="ARBA00023264"/>
    </source>
</evidence>
<dbReference type="Gene3D" id="3.30.9.10">
    <property type="entry name" value="D-Amino Acid Oxidase, subunit A, domain 2"/>
    <property type="match status" value="1"/>
</dbReference>
<evidence type="ECO:0000256" key="1">
    <source>
        <dbReference type="ARBA" id="ARBA00022516"/>
    </source>
</evidence>
<dbReference type="Gene3D" id="3.50.50.60">
    <property type="entry name" value="FAD/NAD(P)-binding domain"/>
    <property type="match status" value="1"/>
</dbReference>
<accession>A0ABT5XD37</accession>
<evidence type="ECO:0000256" key="5">
    <source>
        <dbReference type="ARBA" id="ARBA00023098"/>
    </source>
</evidence>
<dbReference type="InterPro" id="IPR050407">
    <property type="entry name" value="Geranylgeranyl_reductase"/>
</dbReference>
<keyword evidence="4" id="KW-0560">Oxidoreductase</keyword>
<dbReference type="InterPro" id="IPR054715">
    <property type="entry name" value="GGR_cat"/>
</dbReference>
<keyword evidence="7" id="KW-1208">Phospholipid metabolism</keyword>
<organism evidence="9 10">
    <name type="scientific">Candidatus Methanocrinis alkalitolerans</name>
    <dbReference type="NCBI Taxonomy" id="3033395"/>
    <lineage>
        <taxon>Archaea</taxon>
        <taxon>Methanobacteriati</taxon>
        <taxon>Methanobacteriota</taxon>
        <taxon>Stenosarchaea group</taxon>
        <taxon>Methanomicrobia</taxon>
        <taxon>Methanotrichales</taxon>
        <taxon>Methanotrichaceae</taxon>
        <taxon>Methanocrinis</taxon>
    </lineage>
</organism>
<evidence type="ECO:0000313" key="9">
    <source>
        <dbReference type="EMBL" id="MDF0592624.1"/>
    </source>
</evidence>
<dbReference type="InterPro" id="IPR008143">
    <property type="entry name" value="Ala_DH/PNT_CS2"/>
</dbReference>
<dbReference type="PROSITE" id="PS00837">
    <property type="entry name" value="ALADH_PNT_2"/>
    <property type="match status" value="1"/>
</dbReference>
<dbReference type="SUPFAM" id="SSF51905">
    <property type="entry name" value="FAD/NAD(P)-binding domain"/>
    <property type="match status" value="1"/>
</dbReference>
<keyword evidence="6" id="KW-0594">Phospholipid biosynthesis</keyword>
<evidence type="ECO:0000259" key="8">
    <source>
        <dbReference type="Pfam" id="PF22578"/>
    </source>
</evidence>
<dbReference type="InterPro" id="IPR036188">
    <property type="entry name" value="FAD/NAD-bd_sf"/>
</dbReference>
<proteinExistence type="predicted"/>
<keyword evidence="5" id="KW-0443">Lipid metabolism</keyword>
<keyword evidence="2" id="KW-0285">Flavoprotein</keyword>
<dbReference type="PANTHER" id="PTHR42685">
    <property type="entry name" value="GERANYLGERANYL DIPHOSPHATE REDUCTASE"/>
    <property type="match status" value="1"/>
</dbReference>
<evidence type="ECO:0000256" key="4">
    <source>
        <dbReference type="ARBA" id="ARBA00023002"/>
    </source>
</evidence>
<dbReference type="NCBIfam" id="TIGR02032">
    <property type="entry name" value="GG-red-SF"/>
    <property type="match status" value="1"/>
</dbReference>
<dbReference type="PANTHER" id="PTHR42685:SF18">
    <property type="entry name" value="DIGERANYLGERANYLGLYCEROPHOSPHOLIPID REDUCTASE"/>
    <property type="match status" value="1"/>
</dbReference>
<evidence type="ECO:0000313" key="10">
    <source>
        <dbReference type="Proteomes" id="UP001215956"/>
    </source>
</evidence>
<comment type="caution">
    <text evidence="9">The sequence shown here is derived from an EMBL/GenBank/DDBJ whole genome shotgun (WGS) entry which is preliminary data.</text>
</comment>
<feature type="domain" description="Digeranylgeranylglycerophospholipid reductase catalytic" evidence="8">
    <location>
        <begin position="177"/>
        <end position="248"/>
    </location>
</feature>
<dbReference type="PRINTS" id="PR00420">
    <property type="entry name" value="RNGMNOXGNASE"/>
</dbReference>
<evidence type="ECO:0000256" key="3">
    <source>
        <dbReference type="ARBA" id="ARBA00022827"/>
    </source>
</evidence>
<protein>
    <submittedName>
        <fullName evidence="9">NAD(P)/FAD-dependent oxidoreductase</fullName>
    </submittedName>
</protein>
<sequence>MRRYDTDIEVAVVGAGPAGSSAAETAARLGAKVVLIERKREMGTPVQCGGFLPEVSELEALLPRAVIPEAAAEIPEKYVLARTRVQRIFSPSGDAKEFSVRGRVVDRRSFDRHLAWRAARAGAEVLVDTRADLSGGSLHLSGGRSGTVEAQAIIGADGPSSATARGANLARRQEAGVCIEYEMAAVNIDPGAAEMYFGTKAAPGGYAWIIPLGEDVANVGVGTRPAYLHGRRIHDILDSFIADHRIAKDKLRGGKVTAVMRGVVPAGGMPPAIQRGNVLLAGDAAGMVMATSGGGIPLAMVGGALAGEVAARAVSGDGSLTDYTLRIAEAMGRELKNSVRIREVVDRTLRSDRLMDGLFAMLPADQMKATMRGQIPKALERAQDIIKKRSTTPSGSGEGSD</sequence>
<dbReference type="Pfam" id="PF12831">
    <property type="entry name" value="FAD_oxidored"/>
    <property type="match status" value="1"/>
</dbReference>
<gene>
    <name evidence="9" type="ORF">P0O24_03400</name>
</gene>
<keyword evidence="10" id="KW-1185">Reference proteome</keyword>
<evidence type="ECO:0000256" key="6">
    <source>
        <dbReference type="ARBA" id="ARBA00023209"/>
    </source>
</evidence>